<dbReference type="CDD" id="cd18186">
    <property type="entry name" value="BTB_POZ_ZBTB_KLHL-like"/>
    <property type="match status" value="1"/>
</dbReference>
<proteinExistence type="predicted"/>
<gene>
    <name evidence="2" type="ORF">GALMADRAFT_257849</name>
</gene>
<dbReference type="Pfam" id="PF00651">
    <property type="entry name" value="BTB"/>
    <property type="match status" value="1"/>
</dbReference>
<dbReference type="Gene3D" id="3.30.710.10">
    <property type="entry name" value="Potassium Channel Kv1.1, Chain A"/>
    <property type="match status" value="1"/>
</dbReference>
<accession>A0A067SLH7</accession>
<organism evidence="2 3">
    <name type="scientific">Galerina marginata (strain CBS 339.88)</name>
    <dbReference type="NCBI Taxonomy" id="685588"/>
    <lineage>
        <taxon>Eukaryota</taxon>
        <taxon>Fungi</taxon>
        <taxon>Dikarya</taxon>
        <taxon>Basidiomycota</taxon>
        <taxon>Agaricomycotina</taxon>
        <taxon>Agaricomycetes</taxon>
        <taxon>Agaricomycetidae</taxon>
        <taxon>Agaricales</taxon>
        <taxon>Agaricineae</taxon>
        <taxon>Strophariaceae</taxon>
        <taxon>Galerina</taxon>
    </lineage>
</organism>
<dbReference type="OrthoDB" id="2799068at2759"/>
<protein>
    <recommendedName>
        <fullName evidence="1">BTB domain-containing protein</fullName>
    </recommendedName>
</protein>
<evidence type="ECO:0000313" key="3">
    <source>
        <dbReference type="Proteomes" id="UP000027222"/>
    </source>
</evidence>
<evidence type="ECO:0000313" key="2">
    <source>
        <dbReference type="EMBL" id="KDR67623.1"/>
    </source>
</evidence>
<sequence>MTDTPSAKRQRLETHADDTGEIRSKYWFDDGNVVLQAEKTQFRVHRSMLAYHSNVFKDMFSLPQPEQPSEPCVDGCPVVEMSDKAGDVEYVISIFYENIRTNDMRALMSFEHLAAILRLGKKYEIDHLRDEGLRRLRREFPMTLKLWDEAIEKDMEISRSLFCCEDIINLAHELSIHTVLPAAYTLYSANYSSENMLDYESGRTQLNQRALKGCLIGREMLFRKAHEAFKEWLNHGLDFIIPGPSCTSPENCKASKFLALDHIPAMDFSDGQMDILFELKESFTRSICLKCRRSIIAAYDKVREELWQSLPTLFGLPNWEDLRDFDA</sequence>
<dbReference type="EMBL" id="KL142413">
    <property type="protein sequence ID" value="KDR67623.1"/>
    <property type="molecule type" value="Genomic_DNA"/>
</dbReference>
<dbReference type="Proteomes" id="UP000027222">
    <property type="component" value="Unassembled WGS sequence"/>
</dbReference>
<dbReference type="PROSITE" id="PS50097">
    <property type="entry name" value="BTB"/>
    <property type="match status" value="1"/>
</dbReference>
<dbReference type="InterPro" id="IPR011333">
    <property type="entry name" value="SKP1/BTB/POZ_sf"/>
</dbReference>
<feature type="domain" description="BTB" evidence="1">
    <location>
        <begin position="31"/>
        <end position="98"/>
    </location>
</feature>
<evidence type="ECO:0000259" key="1">
    <source>
        <dbReference type="PROSITE" id="PS50097"/>
    </source>
</evidence>
<keyword evidence="3" id="KW-1185">Reference proteome</keyword>
<name>A0A067SLH7_GALM3</name>
<dbReference type="SMART" id="SM00225">
    <property type="entry name" value="BTB"/>
    <property type="match status" value="1"/>
</dbReference>
<dbReference type="InterPro" id="IPR000210">
    <property type="entry name" value="BTB/POZ_dom"/>
</dbReference>
<dbReference type="AlphaFoldDB" id="A0A067SLH7"/>
<dbReference type="SUPFAM" id="SSF54695">
    <property type="entry name" value="POZ domain"/>
    <property type="match status" value="1"/>
</dbReference>
<dbReference type="STRING" id="685588.A0A067SLH7"/>
<reference evidence="3" key="1">
    <citation type="journal article" date="2014" name="Proc. Natl. Acad. Sci. U.S.A.">
        <title>Extensive sampling of basidiomycete genomes demonstrates inadequacy of the white-rot/brown-rot paradigm for wood decay fungi.</title>
        <authorList>
            <person name="Riley R."/>
            <person name="Salamov A.A."/>
            <person name="Brown D.W."/>
            <person name="Nagy L.G."/>
            <person name="Floudas D."/>
            <person name="Held B.W."/>
            <person name="Levasseur A."/>
            <person name="Lombard V."/>
            <person name="Morin E."/>
            <person name="Otillar R."/>
            <person name="Lindquist E.A."/>
            <person name="Sun H."/>
            <person name="LaButti K.M."/>
            <person name="Schmutz J."/>
            <person name="Jabbour D."/>
            <person name="Luo H."/>
            <person name="Baker S.E."/>
            <person name="Pisabarro A.G."/>
            <person name="Walton J.D."/>
            <person name="Blanchette R.A."/>
            <person name="Henrissat B."/>
            <person name="Martin F."/>
            <person name="Cullen D."/>
            <person name="Hibbett D.S."/>
            <person name="Grigoriev I.V."/>
        </authorList>
    </citation>
    <scope>NUCLEOTIDE SEQUENCE [LARGE SCALE GENOMIC DNA]</scope>
    <source>
        <strain evidence="3">CBS 339.88</strain>
    </source>
</reference>
<dbReference type="HOGENOM" id="CLU_033082_3_2_1"/>